<sequence>MAYVVALLATRWGSELGGLNVFNRGLAEGMTQALPKGSQTICFVNRLPEDTGGSAGAVELVEHETFTATSLADDIETRCKALEPETLQGVLVVGHDTITGQVAIDCANALRTHLGSEIDVKSAVIGHMDYSAYAFMKDLSLEKVAERSAKQRDIIAAADCAFAVGPLLQRNFASVRSATHRPRSPVRPLVPGVDKVRLQTHDPRVDLQVFISGRLNREDDPIKNSILAVYALAAAYAQGRESNSEAWVARGQLFAWGVDPQSDQDLIEQLKEIGNKDAAFVLHPEPFSDDQAALRQRLASCHLALMPSWHEGFGLSGWEALCAGVPLVCSRQSGLAMLLDELKQQFPEVPFGSVEFVNIGGGTAACTPNPEDIGKFANVLLDMTANIEARKQAAIDLASLLKREFSWKRCASDLLEGTGWYLPGSVHWSNRQVAGQKQEESRQVLERILDNLDKLDLEEDWGDLTTAFNNLSDAGKNADLRDRAELREKLHAIGRAIGDRMAVVGPFGETARESGRMDVCWRFMAACANICKSFREFSQSFPEAMLKVIWNDTFLTKELFYYAAAFAKEFSHQASEIAPKFFAPVQLSGETASFSIRLARLASRHPELAQLFPKLESDPTFVEELTRCTNVARHAHDIAQSIVGNPGLSSTALALMALGPEPARQVADQTVAFFRSYYPGAGAVKGHWRGDKRVFAAFATASLPTNVILEVLRCMARDEDESIRWAALHLAFSRTLRRRLEVAADAGSLTVDTPLNQVLGNIVDTAVATDGGHPWLHREFLSHYLEERDSPPEVGVPTPLSVLDFPVARWLIGPVVGEAAPQLRGRTHPEVAITRTDTLQVVKRILLVLPPIEIDDDASGASRTSTPALGLGLLASHLAAEGHDVQVADCHRFPKLRTEVLRLAGTFDLIGFNTVFSTIRSTMKMLVDIRKRTQSTTLVIGGPAAKLNAWQFSTVHMEDAQASWDFAVSADAVENLSTLVASLKTPGPWPEAPGITANQQSWNVVGRGVSPSHNVSPIGLSQQPSLKPLPAWLHVVLDRRIYRNGDNQYEPARTRSKSSKFHEAHVVMSQGCDWNCVFCTERREKSGGEQRREVAHVLNEISDLASQHRDLRIQFIDDNLLPQIASNAKEGAAKYLGLAWASEFLKGLAEIKETAGDSFGWRGIFRLEDFFAYEAEFPNGDFIARLQRSGCRMLAFGVEHGSEEQRRKSKVASGVVGNDHITELFLRLRDADILTKAYFMLGGQWEDQESAQQTIDFAIQSGVTLAYFALYKDFSRATTVLSKEQQGEDPKAERFICYDQLILNWDRAFANAQDHHESVNGNCTMESGPITQTEIECYRELSALGFQFTDLVKYNDFHNEDTDGGTLLRDITWGSPSEYFKTVEQAYRQFYLRPRFVQEYSALLAHGY</sequence>
<evidence type="ECO:0000313" key="7">
    <source>
        <dbReference type="EMBL" id="MDN0074029.1"/>
    </source>
</evidence>
<keyword evidence="2" id="KW-0949">S-adenosyl-L-methionine</keyword>
<comment type="caution">
    <text evidence="7">The sequence shown here is derived from an EMBL/GenBank/DDBJ whole genome shotgun (WGS) entry which is preliminary data.</text>
</comment>
<keyword evidence="8" id="KW-1185">Reference proteome</keyword>
<dbReference type="Gene3D" id="3.40.50.2000">
    <property type="entry name" value="Glycogen Phosphorylase B"/>
    <property type="match status" value="1"/>
</dbReference>
<dbReference type="InterPro" id="IPR007197">
    <property type="entry name" value="rSAM"/>
</dbReference>
<evidence type="ECO:0000256" key="3">
    <source>
        <dbReference type="ARBA" id="ARBA00022723"/>
    </source>
</evidence>
<dbReference type="Pfam" id="PF20706">
    <property type="entry name" value="GT4-conflict"/>
    <property type="match status" value="1"/>
</dbReference>
<dbReference type="Gene3D" id="3.40.50.280">
    <property type="entry name" value="Cobalamin-binding domain"/>
    <property type="match status" value="1"/>
</dbReference>
<dbReference type="SFLD" id="SFLDG01082">
    <property type="entry name" value="B12-binding_domain_containing"/>
    <property type="match status" value="1"/>
</dbReference>
<dbReference type="InterPro" id="IPR058240">
    <property type="entry name" value="rSAM_sf"/>
</dbReference>
<name>A0ABT7XJQ4_9NEIS</name>
<dbReference type="PANTHER" id="PTHR43409">
    <property type="entry name" value="ANAEROBIC MAGNESIUM-PROTOPORPHYRIN IX MONOMETHYL ESTER CYCLASE-RELATED"/>
    <property type="match status" value="1"/>
</dbReference>
<dbReference type="RefSeq" id="WP_289828577.1">
    <property type="nucleotide sequence ID" value="NZ_JAUEDK010000004.1"/>
</dbReference>
<evidence type="ECO:0000313" key="8">
    <source>
        <dbReference type="Proteomes" id="UP001168540"/>
    </source>
</evidence>
<organism evidence="7 8">
    <name type="scientific">Crenobacter oryzisoli</name>
    <dbReference type="NCBI Taxonomy" id="3056844"/>
    <lineage>
        <taxon>Bacteria</taxon>
        <taxon>Pseudomonadati</taxon>
        <taxon>Pseudomonadota</taxon>
        <taxon>Betaproteobacteria</taxon>
        <taxon>Neisseriales</taxon>
        <taxon>Neisseriaceae</taxon>
        <taxon>Crenobacter</taxon>
    </lineage>
</organism>
<dbReference type="SUPFAM" id="SSF53756">
    <property type="entry name" value="UDP-Glycosyltransferase/glycogen phosphorylase"/>
    <property type="match status" value="1"/>
</dbReference>
<accession>A0ABT7XJQ4</accession>
<dbReference type="InterPro" id="IPR006638">
    <property type="entry name" value="Elp3/MiaA/NifB-like_rSAM"/>
</dbReference>
<evidence type="ECO:0000259" key="6">
    <source>
        <dbReference type="SMART" id="SM00729"/>
    </source>
</evidence>
<keyword evidence="3" id="KW-0479">Metal-binding</keyword>
<dbReference type="EMBL" id="JAUEDK010000004">
    <property type="protein sequence ID" value="MDN0074029.1"/>
    <property type="molecule type" value="Genomic_DNA"/>
</dbReference>
<evidence type="ECO:0000256" key="2">
    <source>
        <dbReference type="ARBA" id="ARBA00022691"/>
    </source>
</evidence>
<dbReference type="InterPro" id="IPR023404">
    <property type="entry name" value="rSAM_horseshoe"/>
</dbReference>
<evidence type="ECO:0000256" key="5">
    <source>
        <dbReference type="ARBA" id="ARBA00023014"/>
    </source>
</evidence>
<reference evidence="7" key="1">
    <citation type="submission" date="2023-06" db="EMBL/GenBank/DDBJ databases">
        <authorList>
            <person name="Zhang S."/>
        </authorList>
    </citation>
    <scope>NUCLEOTIDE SEQUENCE</scope>
    <source>
        <strain evidence="7">SG2303</strain>
    </source>
</reference>
<protein>
    <submittedName>
        <fullName evidence="7">Radical SAM protein</fullName>
    </submittedName>
</protein>
<dbReference type="SFLD" id="SFLDS00029">
    <property type="entry name" value="Radical_SAM"/>
    <property type="match status" value="1"/>
</dbReference>
<evidence type="ECO:0000256" key="1">
    <source>
        <dbReference type="ARBA" id="ARBA00001966"/>
    </source>
</evidence>
<keyword evidence="5" id="KW-0411">Iron-sulfur</keyword>
<dbReference type="InterPro" id="IPR051198">
    <property type="entry name" value="BchE-like"/>
</dbReference>
<proteinExistence type="predicted"/>
<feature type="domain" description="Elp3/MiaA/NifB-like radical SAM core" evidence="6">
    <location>
        <begin position="1062"/>
        <end position="1298"/>
    </location>
</feature>
<keyword evidence="4" id="KW-0408">Iron</keyword>
<dbReference type="PANTHER" id="PTHR43409:SF7">
    <property type="entry name" value="BLL1977 PROTEIN"/>
    <property type="match status" value="1"/>
</dbReference>
<dbReference type="Proteomes" id="UP001168540">
    <property type="component" value="Unassembled WGS sequence"/>
</dbReference>
<dbReference type="SMART" id="SM00729">
    <property type="entry name" value="Elp3"/>
    <property type="match status" value="1"/>
</dbReference>
<comment type="cofactor">
    <cofactor evidence="1">
        <name>[4Fe-4S] cluster</name>
        <dbReference type="ChEBI" id="CHEBI:49883"/>
    </cofactor>
</comment>
<dbReference type="SUPFAM" id="SSF102114">
    <property type="entry name" value="Radical SAM enzymes"/>
    <property type="match status" value="1"/>
</dbReference>
<dbReference type="Pfam" id="PF04055">
    <property type="entry name" value="Radical_SAM"/>
    <property type="match status" value="1"/>
</dbReference>
<evidence type="ECO:0000256" key="4">
    <source>
        <dbReference type="ARBA" id="ARBA00023004"/>
    </source>
</evidence>
<dbReference type="Gene3D" id="3.80.30.20">
    <property type="entry name" value="tm_1862 like domain"/>
    <property type="match status" value="1"/>
</dbReference>
<gene>
    <name evidence="7" type="ORF">QU481_03895</name>
</gene>